<keyword evidence="4 11" id="KW-1134">Transmembrane beta strand</keyword>
<keyword evidence="10 11" id="KW-0998">Cell outer membrane</keyword>
<sequence length="764" mass="82904">MTELRASHLHRAMALAMPALSLLCSQALAQDAAVSTLPTVTVRADQDALPGATPVDPASLQAQRAATSDTARLLQDIPGVSLNGAGGVSSLPSMHGLADDRLRIQVDGMDLIASCPNHMNPALSYIDPTQLGSLKVYAGISPVSAGGDSIGGSILAETRAPEFAQPGEATIRRGEVGAFYRSNNSARGLNLSATLATEQLNVNYSGATSQADNTSAGGDFKTYDFTGRPGHTLARDEVGSTAYETRNHTLGLAFKQDNHLFEAKLGVQDMPYQLYPNQRMDLLDNDQKSINLSYTGQLDWGTLEARVYHETVDHFMDFGADKRYWYGLGSGGPMVVNGAPCSPISASCAAGMPMFTEGKTTGFSVKGELPLSEQDRLRAGIDLQRYRINDWWTPSGGGMYPGTFWNIRDGERDRTGLWSEWESRPSAQWMTLVGARVERVAMNAGSAVGYNPAGMGFQARDANAFNARDHRSTDTNVDGTALARYTASEQVDIEFGFAHKERSPNVYERFPWSTWQMAALMNNFVGDGNGYVGNLDLKPEKANTLSATFDWHATDKTWGFQATPYYTRVSDYIDAVQWDATTNQAVATPVRNKFSVLRYTNQTARLVGVDLAGHAPLATNTLGDWGLKGLLNVTHGKNLDTGDGLYNVMPLNGKLVLTHKTGGWDNSLELVAVKAKTTVSSVRNEIRTPGYGLVHLRGSYSWKTVRLDFGIENLFDRLYFLPTGGAYVGQGTTMSNPMLPNYPQWGTAVPGMGRTLYAGVNLKF</sequence>
<protein>
    <submittedName>
        <fullName evidence="17">TonB-dependent receptor</fullName>
    </submittedName>
</protein>
<evidence type="ECO:0000256" key="4">
    <source>
        <dbReference type="ARBA" id="ARBA00022452"/>
    </source>
</evidence>
<keyword evidence="8 11" id="KW-0472">Membrane</keyword>
<evidence type="ECO:0000256" key="12">
    <source>
        <dbReference type="PROSITE-ProRule" id="PRU10144"/>
    </source>
</evidence>
<accession>A0A9X4P0C7</accession>
<dbReference type="GO" id="GO:0015344">
    <property type="term" value="F:siderophore uptake transmembrane transporter activity"/>
    <property type="evidence" value="ECO:0007669"/>
    <property type="project" value="TreeGrafter"/>
</dbReference>
<evidence type="ECO:0000256" key="2">
    <source>
        <dbReference type="ARBA" id="ARBA00009810"/>
    </source>
</evidence>
<dbReference type="InterPro" id="IPR012910">
    <property type="entry name" value="Plug_dom"/>
</dbReference>
<evidence type="ECO:0000256" key="3">
    <source>
        <dbReference type="ARBA" id="ARBA00022448"/>
    </source>
</evidence>
<reference evidence="17" key="1">
    <citation type="submission" date="2013-01" db="EMBL/GenBank/DDBJ databases">
        <title>Genome draft of Hydrogenophaga taeniospiralis 2K1.</title>
        <authorList>
            <person name="Gomila M."/>
            <person name="Lalucat J."/>
        </authorList>
    </citation>
    <scope>NUCLEOTIDE SEQUENCE</scope>
    <source>
        <strain evidence="17">CCUG 15921</strain>
    </source>
</reference>
<dbReference type="Gene3D" id="2.170.130.10">
    <property type="entry name" value="TonB-dependent receptor, plug domain"/>
    <property type="match status" value="1"/>
</dbReference>
<evidence type="ECO:0000259" key="15">
    <source>
        <dbReference type="Pfam" id="PF00593"/>
    </source>
</evidence>
<dbReference type="PROSITE" id="PS01156">
    <property type="entry name" value="TONB_DEPENDENT_REC_2"/>
    <property type="match status" value="1"/>
</dbReference>
<dbReference type="InterPro" id="IPR036942">
    <property type="entry name" value="Beta-barrel_TonB_sf"/>
</dbReference>
<comment type="similarity">
    <text evidence="2 11 13">Belongs to the TonB-dependent receptor family.</text>
</comment>
<evidence type="ECO:0000256" key="9">
    <source>
        <dbReference type="ARBA" id="ARBA00023170"/>
    </source>
</evidence>
<dbReference type="PANTHER" id="PTHR30069">
    <property type="entry name" value="TONB-DEPENDENT OUTER MEMBRANE RECEPTOR"/>
    <property type="match status" value="1"/>
</dbReference>
<dbReference type="AlphaFoldDB" id="A0A9X4P0C7"/>
<comment type="subcellular location">
    <subcellularLocation>
        <location evidence="1 11">Cell outer membrane</location>
        <topology evidence="1 11">Multi-pass membrane protein</topology>
    </subcellularLocation>
</comment>
<dbReference type="InterPro" id="IPR000531">
    <property type="entry name" value="Beta-barrel_TonB"/>
</dbReference>
<dbReference type="Pfam" id="PF07715">
    <property type="entry name" value="Plug"/>
    <property type="match status" value="1"/>
</dbReference>
<dbReference type="PROSITE" id="PS52016">
    <property type="entry name" value="TONB_DEPENDENT_REC_3"/>
    <property type="match status" value="1"/>
</dbReference>
<keyword evidence="3 11" id="KW-0813">Transport</keyword>
<feature type="signal peptide" evidence="14">
    <location>
        <begin position="1"/>
        <end position="29"/>
    </location>
</feature>
<gene>
    <name evidence="17" type="ORF">H010_20074</name>
</gene>
<evidence type="ECO:0000256" key="6">
    <source>
        <dbReference type="ARBA" id="ARBA00022729"/>
    </source>
</evidence>
<dbReference type="GO" id="GO:0044718">
    <property type="term" value="P:siderophore transmembrane transport"/>
    <property type="evidence" value="ECO:0007669"/>
    <property type="project" value="TreeGrafter"/>
</dbReference>
<dbReference type="RefSeq" id="WP_068167250.1">
    <property type="nucleotide sequence ID" value="NZ_AOGK01000022.1"/>
</dbReference>
<evidence type="ECO:0000256" key="8">
    <source>
        <dbReference type="ARBA" id="ARBA00023136"/>
    </source>
</evidence>
<evidence type="ECO:0000256" key="13">
    <source>
        <dbReference type="RuleBase" id="RU003357"/>
    </source>
</evidence>
<proteinExistence type="inferred from homology"/>
<keyword evidence="9 17" id="KW-0675">Receptor</keyword>
<evidence type="ECO:0000256" key="11">
    <source>
        <dbReference type="PROSITE-ProRule" id="PRU01360"/>
    </source>
</evidence>
<dbReference type="EMBL" id="AOGK01000022">
    <property type="protein sequence ID" value="MDG5977565.1"/>
    <property type="molecule type" value="Genomic_DNA"/>
</dbReference>
<dbReference type="Gene3D" id="2.40.170.20">
    <property type="entry name" value="TonB-dependent receptor, beta-barrel domain"/>
    <property type="match status" value="1"/>
</dbReference>
<feature type="short sequence motif" description="TonB C-terminal box" evidence="12">
    <location>
        <begin position="747"/>
        <end position="764"/>
    </location>
</feature>
<evidence type="ECO:0000259" key="16">
    <source>
        <dbReference type="Pfam" id="PF07715"/>
    </source>
</evidence>
<dbReference type="Proteomes" id="UP001152876">
    <property type="component" value="Unassembled WGS sequence"/>
</dbReference>
<keyword evidence="6 14" id="KW-0732">Signal</keyword>
<dbReference type="Pfam" id="PF00593">
    <property type="entry name" value="TonB_dep_Rec_b-barrel"/>
    <property type="match status" value="1"/>
</dbReference>
<evidence type="ECO:0000256" key="7">
    <source>
        <dbReference type="ARBA" id="ARBA00023077"/>
    </source>
</evidence>
<evidence type="ECO:0000313" key="18">
    <source>
        <dbReference type="Proteomes" id="UP001152876"/>
    </source>
</evidence>
<feature type="domain" description="TonB-dependent receptor plug" evidence="16">
    <location>
        <begin position="57"/>
        <end position="152"/>
    </location>
</feature>
<dbReference type="InterPro" id="IPR037066">
    <property type="entry name" value="Plug_dom_sf"/>
</dbReference>
<evidence type="ECO:0000256" key="1">
    <source>
        <dbReference type="ARBA" id="ARBA00004571"/>
    </source>
</evidence>
<evidence type="ECO:0000256" key="10">
    <source>
        <dbReference type="ARBA" id="ARBA00023237"/>
    </source>
</evidence>
<feature type="domain" description="TonB-dependent receptor-like beta-barrel" evidence="15">
    <location>
        <begin position="243"/>
        <end position="714"/>
    </location>
</feature>
<keyword evidence="5 11" id="KW-0812">Transmembrane</keyword>
<organism evidence="17 18">
    <name type="scientific">Hydrogenophaga taeniospiralis CCUG 15921</name>
    <dbReference type="NCBI Taxonomy" id="1281780"/>
    <lineage>
        <taxon>Bacteria</taxon>
        <taxon>Pseudomonadati</taxon>
        <taxon>Pseudomonadota</taxon>
        <taxon>Betaproteobacteria</taxon>
        <taxon>Burkholderiales</taxon>
        <taxon>Comamonadaceae</taxon>
        <taxon>Hydrogenophaga</taxon>
    </lineage>
</organism>
<dbReference type="SUPFAM" id="SSF56935">
    <property type="entry name" value="Porins"/>
    <property type="match status" value="1"/>
</dbReference>
<evidence type="ECO:0000256" key="14">
    <source>
        <dbReference type="SAM" id="SignalP"/>
    </source>
</evidence>
<evidence type="ECO:0000313" key="17">
    <source>
        <dbReference type="EMBL" id="MDG5977565.1"/>
    </source>
</evidence>
<keyword evidence="7 13" id="KW-0798">TonB box</keyword>
<dbReference type="GO" id="GO:0009279">
    <property type="term" value="C:cell outer membrane"/>
    <property type="evidence" value="ECO:0007669"/>
    <property type="project" value="UniProtKB-SubCell"/>
</dbReference>
<dbReference type="PANTHER" id="PTHR30069:SF49">
    <property type="entry name" value="OUTER MEMBRANE PROTEIN C"/>
    <property type="match status" value="1"/>
</dbReference>
<dbReference type="InterPro" id="IPR010917">
    <property type="entry name" value="TonB_rcpt_CS"/>
</dbReference>
<dbReference type="OrthoDB" id="5332150at2"/>
<evidence type="ECO:0000256" key="5">
    <source>
        <dbReference type="ARBA" id="ARBA00022692"/>
    </source>
</evidence>
<keyword evidence="18" id="KW-1185">Reference proteome</keyword>
<feature type="chain" id="PRO_5040724735" evidence="14">
    <location>
        <begin position="30"/>
        <end position="764"/>
    </location>
</feature>
<name>A0A9X4P0C7_9BURK</name>
<dbReference type="InterPro" id="IPR039426">
    <property type="entry name" value="TonB-dep_rcpt-like"/>
</dbReference>
<comment type="caution">
    <text evidence="17">The sequence shown here is derived from an EMBL/GenBank/DDBJ whole genome shotgun (WGS) entry which is preliminary data.</text>
</comment>